<protein>
    <recommendedName>
        <fullName evidence="4">Iduronate sulfatase</fullName>
    </recommendedName>
</protein>
<evidence type="ECO:0000313" key="2">
    <source>
        <dbReference type="EMBL" id="NRT88518.1"/>
    </source>
</evidence>
<sequence>MEQTTINLINSLGYPIAVSVALGFFIYKMWNRISITLDKVTDTNNTLVLTNQSLIQKVDNKIDKIEEKVDAIADKMSK</sequence>
<evidence type="ECO:0008006" key="4">
    <source>
        <dbReference type="Google" id="ProtNLM"/>
    </source>
</evidence>
<dbReference type="EMBL" id="JABSWW010000001">
    <property type="protein sequence ID" value="NRT88518.1"/>
    <property type="molecule type" value="Genomic_DNA"/>
</dbReference>
<dbReference type="Proteomes" id="UP001193748">
    <property type="component" value="Unassembled WGS sequence"/>
</dbReference>
<name>A0AAX0B1C6_CLOBE</name>
<gene>
    <name evidence="2" type="ORF">B0H41_002197</name>
</gene>
<organism evidence="2 3">
    <name type="scientific">Clostridium beijerinckii</name>
    <name type="common">Clostridium MP</name>
    <dbReference type="NCBI Taxonomy" id="1520"/>
    <lineage>
        <taxon>Bacteria</taxon>
        <taxon>Bacillati</taxon>
        <taxon>Bacillota</taxon>
        <taxon>Clostridia</taxon>
        <taxon>Eubacteriales</taxon>
        <taxon>Clostridiaceae</taxon>
        <taxon>Clostridium</taxon>
    </lineage>
</organism>
<accession>A0AAX0B1C6</accession>
<dbReference type="RefSeq" id="WP_173710848.1">
    <property type="nucleotide sequence ID" value="NZ_JABSWW010000001.1"/>
</dbReference>
<keyword evidence="1" id="KW-1133">Transmembrane helix</keyword>
<keyword evidence="1" id="KW-0472">Membrane</keyword>
<keyword evidence="1" id="KW-0812">Transmembrane</keyword>
<evidence type="ECO:0000256" key="1">
    <source>
        <dbReference type="SAM" id="Phobius"/>
    </source>
</evidence>
<dbReference type="AlphaFoldDB" id="A0AAX0B1C6"/>
<reference evidence="2" key="1">
    <citation type="submission" date="2020-05" db="EMBL/GenBank/DDBJ databases">
        <authorList>
            <person name="Brown S."/>
            <person name="Huntemann M."/>
            <person name="Clum A."/>
            <person name="Spunde A."/>
            <person name="Palaniappan K."/>
            <person name="Ritter S."/>
            <person name="Mikhailova N."/>
            <person name="Chen I.-M."/>
            <person name="Stamatis D."/>
            <person name="Reddy T."/>
            <person name="O'Malley R."/>
            <person name="Daum C."/>
            <person name="Shapiro N."/>
            <person name="Ivanova N."/>
            <person name="Kyrpides N."/>
            <person name="Woyke T."/>
        </authorList>
    </citation>
    <scope>NUCLEOTIDE SEQUENCE</scope>
    <source>
        <strain evidence="2">DJ080</strain>
    </source>
</reference>
<evidence type="ECO:0000313" key="3">
    <source>
        <dbReference type="Proteomes" id="UP001193748"/>
    </source>
</evidence>
<reference evidence="2" key="2">
    <citation type="journal article" date="2022" name="Nat. Biotechnol.">
        <title>Carbon-negative production of acetone and isopropanol by gas fermentation at industrial pilot scale.</title>
        <authorList>
            <person name="Liew F.E."/>
            <person name="Nogle R."/>
            <person name="Abdalla T."/>
            <person name="Rasor B.J."/>
            <person name="Canter C."/>
            <person name="Jensen R.O."/>
            <person name="Wang L."/>
            <person name="Strutz J."/>
            <person name="Chirania P."/>
            <person name="De Tissera S."/>
            <person name="Mueller A.P."/>
            <person name="Ruan Z."/>
            <person name="Gao A."/>
            <person name="Tran L."/>
            <person name="Engle N.L."/>
            <person name="Bromley J.C."/>
            <person name="Daniell J."/>
            <person name="Conrado R."/>
            <person name="Tschaplinski T.J."/>
            <person name="Giannone R.J."/>
            <person name="Hettich R.L."/>
            <person name="Karim A.S."/>
            <person name="Simpson S.D."/>
            <person name="Brown S.D."/>
            <person name="Leang C."/>
            <person name="Jewett M.C."/>
            <person name="Kopke M."/>
        </authorList>
    </citation>
    <scope>NUCLEOTIDE SEQUENCE</scope>
    <source>
        <strain evidence="2">DJ080</strain>
    </source>
</reference>
<comment type="caution">
    <text evidence="2">The sequence shown here is derived from an EMBL/GenBank/DDBJ whole genome shotgun (WGS) entry which is preliminary data.</text>
</comment>
<proteinExistence type="predicted"/>
<feature type="transmembrane region" description="Helical" evidence="1">
    <location>
        <begin position="12"/>
        <end position="30"/>
    </location>
</feature>